<keyword evidence="3" id="KW-1185">Reference proteome</keyword>
<dbReference type="AlphaFoldDB" id="A0A0H2X2K6"/>
<dbReference type="KEGG" id="cta:CTA_0520"/>
<protein>
    <submittedName>
        <fullName evidence="2">Peptidoglycan binding protein</fullName>
    </submittedName>
</protein>
<keyword evidence="1" id="KW-1133">Transmembrane helix</keyword>
<proteinExistence type="predicted"/>
<evidence type="ECO:0000313" key="2">
    <source>
        <dbReference type="EMBL" id="AAX50748.1"/>
    </source>
</evidence>
<keyword evidence="1" id="KW-0472">Membrane</keyword>
<dbReference type="Proteomes" id="UP000002532">
    <property type="component" value="Chromosome"/>
</dbReference>
<reference evidence="2 3" key="1">
    <citation type="journal article" date="2005" name="Infect. Immun.">
        <title>Comparative genomic analysis of Chlamydia trachomatis oculotropic and genitotropic strains.</title>
        <authorList>
            <person name="Carlson J.H."/>
            <person name="Porcella S.F."/>
            <person name="McClarty G."/>
            <person name="Caldwell H.D."/>
        </authorList>
    </citation>
    <scope>NUCLEOTIDE SEQUENCE [LARGE SCALE GENOMIC DNA]</scope>
    <source>
        <strain evidence="3">ATCC VR-571B / DSM 19440 / HAR-13</strain>
    </source>
</reference>
<sequence>MQLFFGRFYEVACIVASILRERDVGVFMGIEGRGSGAMQSKKTIKWLKQALVLSSIVNILLLLLIYSTVFRKDIYKLRVFPGNLIAKSSRIGKIPEDILERLENASFADLLTLLQEERMVFGHPLKSWALGVSIQKYFVDIAPMLTHPLTFIRLKSPERTWLLPDINDQEFTRICQYLLTERFPFSSRGFFRIMVRDCEAGMVDEDVLYRFCHLPEFLYVRSLLFGAEIEAASVTSLARMIIQGGEDLFFSLCCLENRQTAISDHQRRCFLKAYVDRQEPLAALLLLVHDADWVLHEFSDSDLQSFIQLLPREAHYTKKFLGCVAQSCRLGILLEG</sequence>
<name>A0A0H2X2K6_CHLTA</name>
<evidence type="ECO:0000256" key="1">
    <source>
        <dbReference type="SAM" id="Phobius"/>
    </source>
</evidence>
<accession>A0A0H2X2K6</accession>
<evidence type="ECO:0000313" key="3">
    <source>
        <dbReference type="Proteomes" id="UP000002532"/>
    </source>
</evidence>
<feature type="transmembrane region" description="Helical" evidence="1">
    <location>
        <begin position="50"/>
        <end position="69"/>
    </location>
</feature>
<keyword evidence="1" id="KW-0812">Transmembrane</keyword>
<dbReference type="EMBL" id="CP000051">
    <property type="protein sequence ID" value="AAX50748.1"/>
    <property type="molecule type" value="Genomic_DNA"/>
</dbReference>
<gene>
    <name evidence="2" type="ordered locus">CTA_0520</name>
</gene>
<organism evidence="2 3">
    <name type="scientific">Chlamydia trachomatis serovar A (strain ATCC VR-571B / DSM 19440 / HAR-13)</name>
    <dbReference type="NCBI Taxonomy" id="315277"/>
    <lineage>
        <taxon>Bacteria</taxon>
        <taxon>Pseudomonadati</taxon>
        <taxon>Chlamydiota</taxon>
        <taxon>Chlamydiia</taxon>
        <taxon>Chlamydiales</taxon>
        <taxon>Chlamydiaceae</taxon>
        <taxon>Chlamydia/Chlamydophila group</taxon>
        <taxon>Chlamydia</taxon>
    </lineage>
</organism>
<dbReference type="HOGENOM" id="CLU_766615_0_0_0"/>